<organism evidence="1 2">
    <name type="scientific">Mucilaginibacter gossypiicola</name>
    <dbReference type="NCBI Taxonomy" id="551995"/>
    <lineage>
        <taxon>Bacteria</taxon>
        <taxon>Pseudomonadati</taxon>
        <taxon>Bacteroidota</taxon>
        <taxon>Sphingobacteriia</taxon>
        <taxon>Sphingobacteriales</taxon>
        <taxon>Sphingobacteriaceae</taxon>
        <taxon>Mucilaginibacter</taxon>
    </lineage>
</organism>
<protein>
    <submittedName>
        <fullName evidence="1">Uncharacterized protein</fullName>
    </submittedName>
</protein>
<reference evidence="2" key="1">
    <citation type="submission" date="2016-10" db="EMBL/GenBank/DDBJ databases">
        <authorList>
            <person name="Varghese N."/>
            <person name="Submissions S."/>
        </authorList>
    </citation>
    <scope>NUCLEOTIDE SEQUENCE [LARGE SCALE GENOMIC DNA]</scope>
    <source>
        <strain evidence="2">Gh-48</strain>
    </source>
</reference>
<dbReference type="EMBL" id="FOCL01000001">
    <property type="protein sequence ID" value="SEM65418.1"/>
    <property type="molecule type" value="Genomic_DNA"/>
</dbReference>
<sequence>MTSDMQVKRNNPDNETGNFRYSNKAAVFIIVLAFR</sequence>
<evidence type="ECO:0000313" key="1">
    <source>
        <dbReference type="EMBL" id="SEM65418.1"/>
    </source>
</evidence>
<keyword evidence="2" id="KW-1185">Reference proteome</keyword>
<dbReference type="AlphaFoldDB" id="A0A1H8A6G1"/>
<dbReference type="STRING" id="551995.SAMN05192574_101348"/>
<name>A0A1H8A6G1_9SPHI</name>
<accession>A0A1H8A6G1</accession>
<evidence type="ECO:0000313" key="2">
    <source>
        <dbReference type="Proteomes" id="UP000198942"/>
    </source>
</evidence>
<proteinExistence type="predicted"/>
<gene>
    <name evidence="1" type="ORF">SAMN05192574_101348</name>
</gene>
<dbReference type="Proteomes" id="UP000198942">
    <property type="component" value="Unassembled WGS sequence"/>
</dbReference>